<evidence type="ECO:0000256" key="8">
    <source>
        <dbReference type="RuleBase" id="RU000688"/>
    </source>
</evidence>
<evidence type="ECO:0000256" key="6">
    <source>
        <dbReference type="ARBA" id="ARBA00023170"/>
    </source>
</evidence>
<gene>
    <name evidence="11" type="ORF">RIMI_LOCUS1943605</name>
</gene>
<feature type="transmembrane region" description="Helical" evidence="9">
    <location>
        <begin position="20"/>
        <end position="45"/>
    </location>
</feature>
<evidence type="ECO:0000313" key="11">
    <source>
        <dbReference type="EMBL" id="CAJ0923180.1"/>
    </source>
</evidence>
<feature type="transmembrane region" description="Helical" evidence="9">
    <location>
        <begin position="96"/>
        <end position="117"/>
    </location>
</feature>
<evidence type="ECO:0000256" key="5">
    <source>
        <dbReference type="ARBA" id="ARBA00023136"/>
    </source>
</evidence>
<evidence type="ECO:0000256" key="7">
    <source>
        <dbReference type="ARBA" id="ARBA00023224"/>
    </source>
</evidence>
<keyword evidence="7 8" id="KW-0807">Transducer</keyword>
<evidence type="ECO:0000256" key="9">
    <source>
        <dbReference type="RuleBase" id="RU363047"/>
    </source>
</evidence>
<keyword evidence="12" id="KW-1185">Reference proteome</keyword>
<dbReference type="PRINTS" id="PR00237">
    <property type="entry name" value="GPCRRHODOPSN"/>
</dbReference>
<keyword evidence="9" id="KW-1003">Cell membrane</keyword>
<keyword evidence="3 9" id="KW-1133">Transmembrane helix</keyword>
<keyword evidence="9" id="KW-0552">Olfaction</keyword>
<feature type="transmembrane region" description="Helical" evidence="9">
    <location>
        <begin position="138"/>
        <end position="155"/>
    </location>
</feature>
<dbReference type="PROSITE" id="PS00237">
    <property type="entry name" value="G_PROTEIN_RECEP_F1_1"/>
    <property type="match status" value="1"/>
</dbReference>
<dbReference type="PANTHER" id="PTHR48018">
    <property type="entry name" value="OLFACTORY RECEPTOR"/>
    <property type="match status" value="1"/>
</dbReference>
<keyword evidence="4 8" id="KW-0297">G-protein coupled receptor</keyword>
<comment type="subcellular location">
    <subcellularLocation>
        <location evidence="9">Cell membrane</location>
        <topology evidence="9">Multi-pass membrane protein</topology>
    </subcellularLocation>
    <subcellularLocation>
        <location evidence="1">Membrane</location>
        <topology evidence="1">Multi-pass membrane protein</topology>
    </subcellularLocation>
</comment>
<feature type="domain" description="G-protein coupled receptors family 1 profile" evidence="10">
    <location>
        <begin position="38"/>
        <end position="287"/>
    </location>
</feature>
<evidence type="ECO:0000256" key="3">
    <source>
        <dbReference type="ARBA" id="ARBA00022989"/>
    </source>
</evidence>
<evidence type="ECO:0000259" key="10">
    <source>
        <dbReference type="PROSITE" id="PS50262"/>
    </source>
</evidence>
<keyword evidence="9" id="KW-0716">Sensory transduction</keyword>
<reference evidence="11" key="1">
    <citation type="submission" date="2023-07" db="EMBL/GenBank/DDBJ databases">
        <authorList>
            <person name="Stuckert A."/>
        </authorList>
    </citation>
    <scope>NUCLEOTIDE SEQUENCE</scope>
</reference>
<feature type="transmembrane region" description="Helical" evidence="9">
    <location>
        <begin position="194"/>
        <end position="223"/>
    </location>
</feature>
<sequence length="341" mass="38367">MNQSQPTMFEFTGLTNDTTLAILLFVFFLLVYMITVVANVGLFIAVHKTSALHTPMYFFLSYLSVVDLFYSSVIVPKMISDLVSRRKVISFYGCALQFYFFAALASTDVHLLSNMSYDRYAAICHPLHYVSMMTKTKCFCMVLVAFSLGFLQSSAQTSCMFSLQYCSSNVIDHFYCDIPPLLKLSCSNIVICDMVIMFLIGFYVIGSLTAIMISYLFIIISILKIKSSKGRQKAFSTCSSHIICSSIFFVSVLLTYLHPPSKAIKNQSKVASIFYTVMTPMFNPLVYSLRNQEVYGITGLTTDELKPFMHYVETGGQFFLLKLRVPAKVYNGEGGSGWVRS</sequence>
<dbReference type="SUPFAM" id="SSF81321">
    <property type="entry name" value="Family A G protein-coupled receptor-like"/>
    <property type="match status" value="1"/>
</dbReference>
<protein>
    <recommendedName>
        <fullName evidence="9">Olfactory receptor</fullName>
    </recommendedName>
</protein>
<name>A0ABN9KVX5_9NEOB</name>
<dbReference type="Pfam" id="PF13853">
    <property type="entry name" value="7tm_4"/>
    <property type="match status" value="1"/>
</dbReference>
<dbReference type="Proteomes" id="UP001176940">
    <property type="component" value="Unassembled WGS sequence"/>
</dbReference>
<evidence type="ECO:0000313" key="12">
    <source>
        <dbReference type="Proteomes" id="UP001176940"/>
    </source>
</evidence>
<dbReference type="EMBL" id="CAUEEQ010002611">
    <property type="protein sequence ID" value="CAJ0923180.1"/>
    <property type="molecule type" value="Genomic_DNA"/>
</dbReference>
<keyword evidence="2 8" id="KW-0812">Transmembrane</keyword>
<feature type="transmembrane region" description="Helical" evidence="9">
    <location>
        <begin position="235"/>
        <end position="257"/>
    </location>
</feature>
<organism evidence="11 12">
    <name type="scientific">Ranitomeya imitator</name>
    <name type="common">mimic poison frog</name>
    <dbReference type="NCBI Taxonomy" id="111125"/>
    <lineage>
        <taxon>Eukaryota</taxon>
        <taxon>Metazoa</taxon>
        <taxon>Chordata</taxon>
        <taxon>Craniata</taxon>
        <taxon>Vertebrata</taxon>
        <taxon>Euteleostomi</taxon>
        <taxon>Amphibia</taxon>
        <taxon>Batrachia</taxon>
        <taxon>Anura</taxon>
        <taxon>Neobatrachia</taxon>
        <taxon>Hyloidea</taxon>
        <taxon>Dendrobatidae</taxon>
        <taxon>Dendrobatinae</taxon>
        <taxon>Ranitomeya</taxon>
    </lineage>
</organism>
<evidence type="ECO:0000256" key="4">
    <source>
        <dbReference type="ARBA" id="ARBA00023040"/>
    </source>
</evidence>
<keyword evidence="6 8" id="KW-0675">Receptor</keyword>
<dbReference type="Gene3D" id="1.20.1070.10">
    <property type="entry name" value="Rhodopsin 7-helix transmembrane proteins"/>
    <property type="match status" value="1"/>
</dbReference>
<dbReference type="InterPro" id="IPR017452">
    <property type="entry name" value="GPCR_Rhodpsn_7TM"/>
</dbReference>
<evidence type="ECO:0000256" key="2">
    <source>
        <dbReference type="ARBA" id="ARBA00022692"/>
    </source>
</evidence>
<keyword evidence="5 9" id="KW-0472">Membrane</keyword>
<dbReference type="InterPro" id="IPR000276">
    <property type="entry name" value="GPCR_Rhodpsn"/>
</dbReference>
<dbReference type="InterPro" id="IPR000725">
    <property type="entry name" value="Olfact_rcpt"/>
</dbReference>
<comment type="similarity">
    <text evidence="8">Belongs to the G-protein coupled receptor 1 family.</text>
</comment>
<dbReference type="PROSITE" id="PS50262">
    <property type="entry name" value="G_PROTEIN_RECEP_F1_2"/>
    <property type="match status" value="1"/>
</dbReference>
<dbReference type="PRINTS" id="PR00245">
    <property type="entry name" value="OLFACTORYR"/>
</dbReference>
<comment type="caution">
    <text evidence="11">The sequence shown here is derived from an EMBL/GenBank/DDBJ whole genome shotgun (WGS) entry which is preliminary data.</text>
</comment>
<accession>A0ABN9KVX5</accession>
<proteinExistence type="inferred from homology"/>
<feature type="transmembrane region" description="Helical" evidence="9">
    <location>
        <begin position="57"/>
        <end position="76"/>
    </location>
</feature>
<evidence type="ECO:0000256" key="1">
    <source>
        <dbReference type="ARBA" id="ARBA00004141"/>
    </source>
</evidence>